<gene>
    <name evidence="10" type="ORF">GCM10023184_26420</name>
</gene>
<feature type="domain" description="Histidine kinase" evidence="8">
    <location>
        <begin position="197"/>
        <end position="421"/>
    </location>
</feature>
<evidence type="ECO:0000313" key="11">
    <source>
        <dbReference type="Proteomes" id="UP001501725"/>
    </source>
</evidence>
<keyword evidence="10" id="KW-0067">ATP-binding</keyword>
<dbReference type="SMART" id="SM00448">
    <property type="entry name" value="REC"/>
    <property type="match status" value="1"/>
</dbReference>
<dbReference type="SMART" id="SM00388">
    <property type="entry name" value="HisKA"/>
    <property type="match status" value="1"/>
</dbReference>
<dbReference type="InterPro" id="IPR005467">
    <property type="entry name" value="His_kinase_dom"/>
</dbReference>
<dbReference type="InterPro" id="IPR052162">
    <property type="entry name" value="Sensor_kinase/Photoreceptor"/>
</dbReference>
<dbReference type="PROSITE" id="PS50109">
    <property type="entry name" value="HIS_KIN"/>
    <property type="match status" value="1"/>
</dbReference>
<dbReference type="CDD" id="cd00082">
    <property type="entry name" value="HisKA"/>
    <property type="match status" value="1"/>
</dbReference>
<dbReference type="InterPro" id="IPR036097">
    <property type="entry name" value="HisK_dim/P_sf"/>
</dbReference>
<dbReference type="InterPro" id="IPR011006">
    <property type="entry name" value="CheY-like_superfamily"/>
</dbReference>
<dbReference type="EMBL" id="BAABGY010000007">
    <property type="protein sequence ID" value="GAA4333320.1"/>
    <property type="molecule type" value="Genomic_DNA"/>
</dbReference>
<dbReference type="SUPFAM" id="SSF52172">
    <property type="entry name" value="CheY-like"/>
    <property type="match status" value="1"/>
</dbReference>
<dbReference type="Gene3D" id="3.30.565.10">
    <property type="entry name" value="Histidine kinase-like ATPase, C-terminal domain"/>
    <property type="match status" value="1"/>
</dbReference>
<dbReference type="EC" id="2.7.13.3" evidence="2"/>
<evidence type="ECO:0000256" key="2">
    <source>
        <dbReference type="ARBA" id="ARBA00012438"/>
    </source>
</evidence>
<dbReference type="Pfam" id="PF00072">
    <property type="entry name" value="Response_reg"/>
    <property type="match status" value="1"/>
</dbReference>
<evidence type="ECO:0000256" key="6">
    <source>
        <dbReference type="PROSITE-ProRule" id="PRU00169"/>
    </source>
</evidence>
<dbReference type="Gene3D" id="1.10.287.130">
    <property type="match status" value="1"/>
</dbReference>
<dbReference type="SUPFAM" id="SSF55874">
    <property type="entry name" value="ATPase domain of HSP90 chaperone/DNA topoisomerase II/histidine kinase"/>
    <property type="match status" value="1"/>
</dbReference>
<evidence type="ECO:0000259" key="9">
    <source>
        <dbReference type="PROSITE" id="PS50110"/>
    </source>
</evidence>
<evidence type="ECO:0000256" key="5">
    <source>
        <dbReference type="ARBA" id="ARBA00022777"/>
    </source>
</evidence>
<evidence type="ECO:0000256" key="4">
    <source>
        <dbReference type="ARBA" id="ARBA00022679"/>
    </source>
</evidence>
<dbReference type="InterPro" id="IPR003661">
    <property type="entry name" value="HisK_dim/P_dom"/>
</dbReference>
<evidence type="ECO:0000256" key="3">
    <source>
        <dbReference type="ARBA" id="ARBA00022553"/>
    </source>
</evidence>
<dbReference type="PANTHER" id="PTHR43304">
    <property type="entry name" value="PHYTOCHROME-LIKE PROTEIN CPH1"/>
    <property type="match status" value="1"/>
</dbReference>
<protein>
    <recommendedName>
        <fullName evidence="2">histidine kinase</fullName>
        <ecNumber evidence="2">2.7.13.3</ecNumber>
    </recommendedName>
</protein>
<dbReference type="GO" id="GO:0005524">
    <property type="term" value="F:ATP binding"/>
    <property type="evidence" value="ECO:0007669"/>
    <property type="project" value="UniProtKB-KW"/>
</dbReference>
<dbReference type="InterPro" id="IPR003594">
    <property type="entry name" value="HATPase_dom"/>
</dbReference>
<dbReference type="RefSeq" id="WP_345256225.1">
    <property type="nucleotide sequence ID" value="NZ_BAABGY010000007.1"/>
</dbReference>
<dbReference type="PROSITE" id="PS50110">
    <property type="entry name" value="RESPONSE_REGULATORY"/>
    <property type="match status" value="1"/>
</dbReference>
<keyword evidence="11" id="KW-1185">Reference proteome</keyword>
<keyword evidence="3 6" id="KW-0597">Phosphoprotein</keyword>
<feature type="coiled-coil region" evidence="7">
    <location>
        <begin position="139"/>
        <end position="171"/>
    </location>
</feature>
<reference evidence="11" key="1">
    <citation type="journal article" date="2019" name="Int. J. Syst. Evol. Microbiol.">
        <title>The Global Catalogue of Microorganisms (GCM) 10K type strain sequencing project: providing services to taxonomists for standard genome sequencing and annotation.</title>
        <authorList>
            <consortium name="The Broad Institute Genomics Platform"/>
            <consortium name="The Broad Institute Genome Sequencing Center for Infectious Disease"/>
            <person name="Wu L."/>
            <person name="Ma J."/>
        </authorList>
    </citation>
    <scope>NUCLEOTIDE SEQUENCE [LARGE SCALE GENOMIC DNA]</scope>
    <source>
        <strain evidence="11">JCM 17919</strain>
    </source>
</reference>
<accession>A0ABP8H267</accession>
<dbReference type="PRINTS" id="PR00344">
    <property type="entry name" value="BCTRLSENSOR"/>
</dbReference>
<feature type="modified residue" description="4-aspartylphosphate" evidence="6">
    <location>
        <position position="65"/>
    </location>
</feature>
<dbReference type="Gene3D" id="3.40.50.2300">
    <property type="match status" value="1"/>
</dbReference>
<evidence type="ECO:0000259" key="8">
    <source>
        <dbReference type="PROSITE" id="PS50109"/>
    </source>
</evidence>
<evidence type="ECO:0000313" key="10">
    <source>
        <dbReference type="EMBL" id="GAA4333320.1"/>
    </source>
</evidence>
<feature type="domain" description="Response regulatory" evidence="9">
    <location>
        <begin position="15"/>
        <end position="133"/>
    </location>
</feature>
<keyword evidence="5" id="KW-0418">Kinase</keyword>
<organism evidence="10 11">
    <name type="scientific">Flaviaesturariibacter amylovorans</name>
    <dbReference type="NCBI Taxonomy" id="1084520"/>
    <lineage>
        <taxon>Bacteria</taxon>
        <taxon>Pseudomonadati</taxon>
        <taxon>Bacteroidota</taxon>
        <taxon>Chitinophagia</taxon>
        <taxon>Chitinophagales</taxon>
        <taxon>Chitinophagaceae</taxon>
        <taxon>Flaviaestuariibacter</taxon>
    </lineage>
</organism>
<dbReference type="PANTHER" id="PTHR43304:SF1">
    <property type="entry name" value="PAC DOMAIN-CONTAINING PROTEIN"/>
    <property type="match status" value="1"/>
</dbReference>
<dbReference type="SMART" id="SM00387">
    <property type="entry name" value="HATPase_c"/>
    <property type="match status" value="1"/>
</dbReference>
<keyword evidence="4" id="KW-0808">Transferase</keyword>
<dbReference type="Proteomes" id="UP001501725">
    <property type="component" value="Unassembled WGS sequence"/>
</dbReference>
<keyword evidence="10" id="KW-0547">Nucleotide-binding</keyword>
<dbReference type="Pfam" id="PF02518">
    <property type="entry name" value="HATPase_c"/>
    <property type="match status" value="1"/>
</dbReference>
<proteinExistence type="predicted"/>
<dbReference type="InterPro" id="IPR001789">
    <property type="entry name" value="Sig_transdc_resp-reg_receiver"/>
</dbReference>
<evidence type="ECO:0000256" key="1">
    <source>
        <dbReference type="ARBA" id="ARBA00000085"/>
    </source>
</evidence>
<keyword evidence="7" id="KW-0175">Coiled coil</keyword>
<dbReference type="InterPro" id="IPR036890">
    <property type="entry name" value="HATPase_C_sf"/>
</dbReference>
<dbReference type="Pfam" id="PF00512">
    <property type="entry name" value="HisKA"/>
    <property type="match status" value="1"/>
</dbReference>
<comment type="caution">
    <text evidence="10">The sequence shown here is derived from an EMBL/GenBank/DDBJ whole genome shotgun (WGS) entry which is preliminary data.</text>
</comment>
<evidence type="ECO:0000256" key="7">
    <source>
        <dbReference type="SAM" id="Coils"/>
    </source>
</evidence>
<dbReference type="SUPFAM" id="SSF47384">
    <property type="entry name" value="Homodimeric domain of signal transducing histidine kinase"/>
    <property type="match status" value="1"/>
</dbReference>
<dbReference type="InterPro" id="IPR004358">
    <property type="entry name" value="Sig_transdc_His_kin-like_C"/>
</dbReference>
<name>A0ABP8H267_9BACT</name>
<sequence>MEVTKEGQLNRSNVKILAVDDREDNLLSIETILERDGYIIRKANSGRAALKTLLTEQDFTLILMDVQMPDMNGFETASLIYEREKLRNIPIIFITAHNQDEEFMFKGYKMGAVDFIYKPINPELLRFKVSVFADLYLKTNQLMQQERTLLAAKANLEREIEERKINEEKIRLLNYQLVQNNDELKTINEELDRFAYVASHDLQEPLRKIMVFSDVVATKLNGKIDNDVQNSLNKIVKASDRMQKLINDLLKFSRHANNHEDFTTVDLNEIVHEVVGDMEADIQGKGAVVEVGRMPVLRAIPSQLRQLFHNLVGNALKFVRPGVSPKIQLYSESLRHSDDPSRPGEQYFQIYVKDNGIGFDSRYAEDIFVVFKRLHSYHEFEGSGIGLSICKKIVDRHKGSIRAIGQLNEGATFVVTLPEGRPEQMIPQNAGSAPSGVKATG</sequence>
<comment type="catalytic activity">
    <reaction evidence="1">
        <text>ATP + protein L-histidine = ADP + protein N-phospho-L-histidine.</text>
        <dbReference type="EC" id="2.7.13.3"/>
    </reaction>
</comment>